<evidence type="ECO:0000256" key="2">
    <source>
        <dbReference type="ARBA" id="ARBA00008860"/>
    </source>
</evidence>
<dbReference type="Proteomes" id="UP000449547">
    <property type="component" value="Unassembled WGS sequence"/>
</dbReference>
<organism evidence="7 8">
    <name type="scientific">Diutina rugosa</name>
    <name type="common">Yeast</name>
    <name type="synonym">Candida rugosa</name>
    <dbReference type="NCBI Taxonomy" id="5481"/>
    <lineage>
        <taxon>Eukaryota</taxon>
        <taxon>Fungi</taxon>
        <taxon>Dikarya</taxon>
        <taxon>Ascomycota</taxon>
        <taxon>Saccharomycotina</taxon>
        <taxon>Pichiomycetes</taxon>
        <taxon>Debaryomycetaceae</taxon>
        <taxon>Diutina</taxon>
    </lineage>
</organism>
<evidence type="ECO:0000256" key="4">
    <source>
        <dbReference type="ARBA" id="ARBA00023128"/>
    </source>
</evidence>
<comment type="subcellular location">
    <subcellularLocation>
        <location evidence="1">Mitochondrion</location>
    </subcellularLocation>
</comment>
<dbReference type="AlphaFoldDB" id="A0A642UFH8"/>
<evidence type="ECO:0000313" key="8">
    <source>
        <dbReference type="Proteomes" id="UP000449547"/>
    </source>
</evidence>
<dbReference type="RefSeq" id="XP_034010330.1">
    <property type="nucleotide sequence ID" value="XM_034157853.1"/>
</dbReference>
<dbReference type="GO" id="GO:1990904">
    <property type="term" value="C:ribonucleoprotein complex"/>
    <property type="evidence" value="ECO:0007669"/>
    <property type="project" value="UniProtKB-KW"/>
</dbReference>
<dbReference type="VEuPathDB" id="FungiDB:DIURU_004927"/>
<accession>A0A642UFH8</accession>
<keyword evidence="5" id="KW-0687">Ribonucleoprotein</keyword>
<sequence>MLSRVVSRPCVRSFSSSRSQSFLFFGKKEKKTQQEIVENQDKFEIDPDAAITFLNEANSPNTIQFDPETDMPDFKISQWMQTKVNARDVEATYSSESLVPIINSTYEELTTKPLTQDQYDGADLRDLQFRFSLAKSLQQKLGFELNDYQISKAHSVRDIYNSIAETVSTRWVSERVPQAIVLRPEDFASGNVYLNQEASPKEQQRKLEELIEKARLTEN</sequence>
<dbReference type="InterPro" id="IPR036736">
    <property type="entry name" value="ACP-like_sf"/>
</dbReference>
<protein>
    <recommendedName>
        <fullName evidence="6">Large ribosomal subunit protein mL50</fullName>
    </recommendedName>
</protein>
<dbReference type="Gene3D" id="1.10.1200.10">
    <property type="entry name" value="ACP-like"/>
    <property type="match status" value="1"/>
</dbReference>
<dbReference type="GO" id="GO:0005739">
    <property type="term" value="C:mitochondrion"/>
    <property type="evidence" value="ECO:0007669"/>
    <property type="project" value="UniProtKB-SubCell"/>
</dbReference>
<dbReference type="GO" id="GO:0005840">
    <property type="term" value="C:ribosome"/>
    <property type="evidence" value="ECO:0007669"/>
    <property type="project" value="UniProtKB-KW"/>
</dbReference>
<evidence type="ECO:0000256" key="6">
    <source>
        <dbReference type="ARBA" id="ARBA00035183"/>
    </source>
</evidence>
<gene>
    <name evidence="7" type="ORF">DIURU_004927</name>
</gene>
<dbReference type="InterPro" id="IPR018305">
    <property type="entry name" value="Ribosomal_m50"/>
</dbReference>
<proteinExistence type="inferred from homology"/>
<evidence type="ECO:0000256" key="3">
    <source>
        <dbReference type="ARBA" id="ARBA00022980"/>
    </source>
</evidence>
<dbReference type="OMA" id="RWTNERN"/>
<dbReference type="GeneID" id="54783578"/>
<dbReference type="EMBL" id="SWFT01000149">
    <property type="protein sequence ID" value="KAA8898073.1"/>
    <property type="molecule type" value="Genomic_DNA"/>
</dbReference>
<comment type="similarity">
    <text evidence="2">Belongs to the mitochondrion-specific ribosomal protein mL50 family.</text>
</comment>
<keyword evidence="4" id="KW-0496">Mitochondrion</keyword>
<name>A0A642UFH8_DIURU</name>
<evidence type="ECO:0000313" key="7">
    <source>
        <dbReference type="EMBL" id="KAA8898073.1"/>
    </source>
</evidence>
<reference evidence="7 8" key="1">
    <citation type="submission" date="2019-07" db="EMBL/GenBank/DDBJ databases">
        <title>Genome assembly of two rare yeast pathogens: Diutina rugosa and Trichomonascus ciferrii.</title>
        <authorList>
            <person name="Mixao V."/>
            <person name="Saus E."/>
            <person name="Hansen A."/>
            <person name="Lass-Flor C."/>
            <person name="Gabaldon T."/>
        </authorList>
    </citation>
    <scope>NUCLEOTIDE SEQUENCE [LARGE SCALE GENOMIC DNA]</scope>
    <source>
        <strain evidence="7 8">CBS 613</strain>
    </source>
</reference>
<evidence type="ECO:0000256" key="5">
    <source>
        <dbReference type="ARBA" id="ARBA00023274"/>
    </source>
</evidence>
<evidence type="ECO:0000256" key="1">
    <source>
        <dbReference type="ARBA" id="ARBA00004173"/>
    </source>
</evidence>
<keyword evidence="3" id="KW-0689">Ribosomal protein</keyword>
<keyword evidence="8" id="KW-1185">Reference proteome</keyword>
<dbReference type="OrthoDB" id="3980895at2759"/>
<comment type="caution">
    <text evidence="7">The sequence shown here is derived from an EMBL/GenBank/DDBJ whole genome shotgun (WGS) entry which is preliminary data.</text>
</comment>
<dbReference type="Pfam" id="PF10501">
    <property type="entry name" value="Ribosomal_L50"/>
    <property type="match status" value="1"/>
</dbReference>